<evidence type="ECO:0000256" key="1">
    <source>
        <dbReference type="SAM" id="MobiDB-lite"/>
    </source>
</evidence>
<reference evidence="2" key="1">
    <citation type="journal article" date="2013" name="Nat. Commun.">
        <title>Whole-genome sequencing of Oryza brachyantha reveals mechanisms underlying Oryza genome evolution.</title>
        <authorList>
            <person name="Chen J."/>
            <person name="Huang Q."/>
            <person name="Gao D."/>
            <person name="Wang J."/>
            <person name="Lang Y."/>
            <person name="Liu T."/>
            <person name="Li B."/>
            <person name="Bai Z."/>
            <person name="Luis Goicoechea J."/>
            <person name="Liang C."/>
            <person name="Chen C."/>
            <person name="Zhang W."/>
            <person name="Sun S."/>
            <person name="Liao Y."/>
            <person name="Zhang X."/>
            <person name="Yang L."/>
            <person name="Song C."/>
            <person name="Wang M."/>
            <person name="Shi J."/>
            <person name="Liu G."/>
            <person name="Liu J."/>
            <person name="Zhou H."/>
            <person name="Zhou W."/>
            <person name="Yu Q."/>
            <person name="An N."/>
            <person name="Chen Y."/>
            <person name="Cai Q."/>
            <person name="Wang B."/>
            <person name="Liu B."/>
            <person name="Min J."/>
            <person name="Huang Y."/>
            <person name="Wu H."/>
            <person name="Li Z."/>
            <person name="Zhang Y."/>
            <person name="Yin Y."/>
            <person name="Song W."/>
            <person name="Jiang J."/>
            <person name="Jackson S.A."/>
            <person name="Wing R.A."/>
            <person name="Wang J."/>
            <person name="Chen M."/>
        </authorList>
    </citation>
    <scope>NUCLEOTIDE SEQUENCE [LARGE SCALE GENOMIC DNA]</scope>
    <source>
        <strain evidence="2">cv. IRGC 101232</strain>
    </source>
</reference>
<dbReference type="Pfam" id="PF11493">
    <property type="entry name" value="TSP9"/>
    <property type="match status" value="1"/>
</dbReference>
<dbReference type="HOGENOM" id="CLU_138170_0_0_1"/>
<organism evidence="2">
    <name type="scientific">Oryza brachyantha</name>
    <name type="common">malo sina</name>
    <dbReference type="NCBI Taxonomy" id="4533"/>
    <lineage>
        <taxon>Eukaryota</taxon>
        <taxon>Viridiplantae</taxon>
        <taxon>Streptophyta</taxon>
        <taxon>Embryophyta</taxon>
        <taxon>Tracheophyta</taxon>
        <taxon>Spermatophyta</taxon>
        <taxon>Magnoliopsida</taxon>
        <taxon>Liliopsida</taxon>
        <taxon>Poales</taxon>
        <taxon>Poaceae</taxon>
        <taxon>BOP clade</taxon>
        <taxon>Oryzoideae</taxon>
        <taxon>Oryzeae</taxon>
        <taxon>Oryzinae</taxon>
        <taxon>Oryza</taxon>
    </lineage>
</organism>
<dbReference type="PANTHER" id="PTHR36370:SF1">
    <property type="entry name" value="THYLAKOID SOLUBLE PHOSPHOPROTEIN"/>
    <property type="match status" value="1"/>
</dbReference>
<evidence type="ECO:0000313" key="3">
    <source>
        <dbReference type="Proteomes" id="UP000006038"/>
    </source>
</evidence>
<dbReference type="Gramene" id="OB07G16310.1">
    <property type="protein sequence ID" value="OB07G16310.1"/>
    <property type="gene ID" value="OB07G16310"/>
</dbReference>
<dbReference type="KEGG" id="obr:102713652"/>
<dbReference type="SUPFAM" id="SSF144256">
    <property type="entry name" value="TSP9-like"/>
    <property type="match status" value="1"/>
</dbReference>
<dbReference type="InterPro" id="IPR021584">
    <property type="entry name" value="TSP9"/>
</dbReference>
<sequence length="128" mass="13297">MAASVGLGTTVAAPAVAGGGRRLGLSARVARPSATKSVTAVTEKGLFDTIFGALYKEEQLLETDPILNKVDGKAAAAPAAASRNTKAGRAAAKKAAGSASGRSSPRKSRHMIIHHRRFFDHKNLRYTG</sequence>
<name>J3MJP9_ORYBR</name>
<proteinExistence type="predicted"/>
<dbReference type="Proteomes" id="UP000006038">
    <property type="component" value="Chromosome 7"/>
</dbReference>
<dbReference type="EnsemblPlants" id="OB07G16310.1">
    <property type="protein sequence ID" value="OB07G16310.1"/>
    <property type="gene ID" value="OB07G16310"/>
</dbReference>
<accession>J3MJP9</accession>
<feature type="region of interest" description="Disordered" evidence="1">
    <location>
        <begin position="74"/>
        <end position="111"/>
    </location>
</feature>
<dbReference type="PANTHER" id="PTHR36370">
    <property type="entry name" value="THYLAKOID SOLUBLE PHOSPHOPROTEIN"/>
    <property type="match status" value="1"/>
</dbReference>
<dbReference type="GO" id="GO:0009507">
    <property type="term" value="C:chloroplast"/>
    <property type="evidence" value="ECO:0007669"/>
    <property type="project" value="TreeGrafter"/>
</dbReference>
<dbReference type="InterPro" id="IPR037244">
    <property type="entry name" value="TSP9_sf"/>
</dbReference>
<keyword evidence="3" id="KW-1185">Reference proteome</keyword>
<reference evidence="2" key="2">
    <citation type="submission" date="2013-04" db="UniProtKB">
        <authorList>
            <consortium name="EnsemblPlants"/>
        </authorList>
    </citation>
    <scope>IDENTIFICATION</scope>
</reference>
<feature type="compositionally biased region" description="Low complexity" evidence="1">
    <location>
        <begin position="74"/>
        <end position="103"/>
    </location>
</feature>
<evidence type="ECO:0000313" key="2">
    <source>
        <dbReference type="EnsemblPlants" id="OB07G16310.1"/>
    </source>
</evidence>
<dbReference type="AlphaFoldDB" id="J3MJP9"/>
<dbReference type="GeneID" id="102713652"/>
<dbReference type="OrthoDB" id="692182at2759"/>
<protein>
    <submittedName>
        <fullName evidence="2">Uncharacterized protein</fullName>
    </submittedName>
</protein>